<evidence type="ECO:0000256" key="3">
    <source>
        <dbReference type="ARBA" id="ARBA00022833"/>
    </source>
</evidence>
<dbReference type="Pfam" id="PF01717">
    <property type="entry name" value="Meth_synt_2"/>
    <property type="match status" value="1"/>
</dbReference>
<dbReference type="GO" id="GO:0009086">
    <property type="term" value="P:methionine biosynthetic process"/>
    <property type="evidence" value="ECO:0007669"/>
    <property type="project" value="InterPro"/>
</dbReference>
<dbReference type="SUPFAM" id="SSF51726">
    <property type="entry name" value="UROD/MetE-like"/>
    <property type="match status" value="1"/>
</dbReference>
<dbReference type="GO" id="GO:0003871">
    <property type="term" value="F:5-methyltetrahydropteroyltriglutamate-homocysteine S-methyltransferase activity"/>
    <property type="evidence" value="ECO:0007669"/>
    <property type="project" value="InterPro"/>
</dbReference>
<protein>
    <recommendedName>
        <fullName evidence="4">Cobalamin-independent methionine synthase MetE C-terminal/archaeal domain-containing protein</fullName>
    </recommendedName>
</protein>
<sequence>MTILLSNCLAVSREGLPLRKAEHTFYLDQAIHTQMCFSNFSDIIHSIINMDADVIIIENSQFDEKLL</sequence>
<name>A0A5J9TWP5_9POAL</name>
<keyword evidence="2" id="KW-0479">Metal-binding</keyword>
<dbReference type="EMBL" id="RWGY01000031">
    <property type="protein sequence ID" value="TVU15081.1"/>
    <property type="molecule type" value="Genomic_DNA"/>
</dbReference>
<evidence type="ECO:0000256" key="2">
    <source>
        <dbReference type="ARBA" id="ARBA00022723"/>
    </source>
</evidence>
<dbReference type="OrthoDB" id="1053771at2759"/>
<evidence type="ECO:0000313" key="5">
    <source>
        <dbReference type="EMBL" id="TVU15081.1"/>
    </source>
</evidence>
<comment type="caution">
    <text evidence="5">The sequence shown here is derived from an EMBL/GenBank/DDBJ whole genome shotgun (WGS) entry which is preliminary data.</text>
</comment>
<accession>A0A5J9TWP5</accession>
<dbReference type="InterPro" id="IPR038071">
    <property type="entry name" value="UROD/MetE-like_sf"/>
</dbReference>
<dbReference type="AlphaFoldDB" id="A0A5J9TWP5"/>
<reference evidence="5 6" key="1">
    <citation type="journal article" date="2019" name="Sci. Rep.">
        <title>A high-quality genome of Eragrostis curvula grass provides insights into Poaceae evolution and supports new strategies to enhance forage quality.</title>
        <authorList>
            <person name="Carballo J."/>
            <person name="Santos B.A.C.M."/>
            <person name="Zappacosta D."/>
            <person name="Garbus I."/>
            <person name="Selva J.P."/>
            <person name="Gallo C.A."/>
            <person name="Diaz A."/>
            <person name="Albertini E."/>
            <person name="Caccamo M."/>
            <person name="Echenique V."/>
        </authorList>
    </citation>
    <scope>NUCLEOTIDE SEQUENCE [LARGE SCALE GENOMIC DNA]</scope>
    <source>
        <strain evidence="6">cv. Victoria</strain>
        <tissue evidence="5">Leaf</tissue>
    </source>
</reference>
<dbReference type="Gene3D" id="3.20.20.210">
    <property type="match status" value="1"/>
</dbReference>
<feature type="domain" description="Cobalamin-independent methionine synthase MetE C-terminal/archaeal" evidence="4">
    <location>
        <begin position="28"/>
        <end position="66"/>
    </location>
</feature>
<proteinExistence type="predicted"/>
<dbReference type="InterPro" id="IPR002629">
    <property type="entry name" value="Met_Synth_C/arc"/>
</dbReference>
<keyword evidence="6" id="KW-1185">Reference proteome</keyword>
<gene>
    <name evidence="5" type="ORF">EJB05_38583</name>
</gene>
<organism evidence="5 6">
    <name type="scientific">Eragrostis curvula</name>
    <name type="common">weeping love grass</name>
    <dbReference type="NCBI Taxonomy" id="38414"/>
    <lineage>
        <taxon>Eukaryota</taxon>
        <taxon>Viridiplantae</taxon>
        <taxon>Streptophyta</taxon>
        <taxon>Embryophyta</taxon>
        <taxon>Tracheophyta</taxon>
        <taxon>Spermatophyta</taxon>
        <taxon>Magnoliopsida</taxon>
        <taxon>Liliopsida</taxon>
        <taxon>Poales</taxon>
        <taxon>Poaceae</taxon>
        <taxon>PACMAD clade</taxon>
        <taxon>Chloridoideae</taxon>
        <taxon>Eragrostideae</taxon>
        <taxon>Eragrostidinae</taxon>
        <taxon>Eragrostis</taxon>
    </lineage>
</organism>
<dbReference type="Gramene" id="TVU15081">
    <property type="protein sequence ID" value="TVU15081"/>
    <property type="gene ID" value="EJB05_38583"/>
</dbReference>
<dbReference type="Proteomes" id="UP000324897">
    <property type="component" value="Unassembled WGS sequence"/>
</dbReference>
<dbReference type="PANTHER" id="PTHR30519">
    <property type="entry name" value="5-METHYLTETRAHYDROPTEROYLTRIGLUTAMATE--HOMOCYSTEINE METHYLTRANSFERASE"/>
    <property type="match status" value="1"/>
</dbReference>
<dbReference type="GO" id="GO:0008270">
    <property type="term" value="F:zinc ion binding"/>
    <property type="evidence" value="ECO:0007669"/>
    <property type="project" value="InterPro"/>
</dbReference>
<evidence type="ECO:0000256" key="1">
    <source>
        <dbReference type="ARBA" id="ARBA00001947"/>
    </source>
</evidence>
<evidence type="ECO:0000313" key="6">
    <source>
        <dbReference type="Proteomes" id="UP000324897"/>
    </source>
</evidence>
<keyword evidence="3" id="KW-0862">Zinc</keyword>
<comment type="cofactor">
    <cofactor evidence="1">
        <name>Zn(2+)</name>
        <dbReference type="ChEBI" id="CHEBI:29105"/>
    </cofactor>
</comment>
<feature type="non-terminal residue" evidence="5">
    <location>
        <position position="1"/>
    </location>
</feature>
<evidence type="ECO:0000259" key="4">
    <source>
        <dbReference type="Pfam" id="PF01717"/>
    </source>
</evidence>